<keyword evidence="9" id="KW-1185">Reference proteome</keyword>
<comment type="similarity">
    <text evidence="2">Belongs to the SusD family.</text>
</comment>
<evidence type="ECO:0000313" key="8">
    <source>
        <dbReference type="EMBL" id="SFI17271.1"/>
    </source>
</evidence>
<feature type="domain" description="SusD-like N-terminal" evidence="7">
    <location>
        <begin position="21"/>
        <end position="214"/>
    </location>
</feature>
<reference evidence="8 9" key="1">
    <citation type="submission" date="2016-10" db="EMBL/GenBank/DDBJ databases">
        <authorList>
            <person name="de Groot N.N."/>
        </authorList>
    </citation>
    <scope>NUCLEOTIDE SEQUENCE [LARGE SCALE GENOMIC DNA]</scope>
    <source>
        <strain evidence="8 9">RK1</strain>
    </source>
</reference>
<feature type="domain" description="RagB/SusD" evidence="6">
    <location>
        <begin position="340"/>
        <end position="487"/>
    </location>
</feature>
<evidence type="ECO:0000256" key="1">
    <source>
        <dbReference type="ARBA" id="ARBA00004442"/>
    </source>
</evidence>
<gene>
    <name evidence="8" type="ORF">SAMN05444682_102593</name>
</gene>
<sequence length="487" mass="53278">MKTSIYSSLVIMGLLTMGCEKFLDEQPRSAIGSDGFFQTQADALAGVNAVYSALSGHYNGNAWYFGDVSTEVANRGELTGGLDVMDYTAADPVFRDFWTSMYRGINYANNVVKWVPAMEINEQLRDRYVGEAKFLRALFYFELARGFGGVPLITEPTENTANNGIPRADLADVYALIVSDLQAASAALPPSYSGSERGRATSGAALGLLAKVYLTQGNWQEARETAKAVMESETYGLFANFADVFKPANENGKEHLFSVQYTSGNSRGGGSSLTSAFASRNPNILLNGAIAGTAVATERAFYDAVPDHYRKRISMVAEFPSENYPEITVSGPAQAGPAPMKYWDPTFGMNIGGDANWIVLRYADVLLVFAEAENELSGPTDAAYEAVNAVRKRARDENANGMDEAEELAELPNLEGLSKEGFREAVWAERRMELCFEGHHRWDLLRTGRFVDVMKASGRNAEAKHALFPIPLLELQANPALIQNDDY</sequence>
<proteinExistence type="inferred from homology"/>
<organism evidence="8 9">
    <name type="scientific">Parapedobacter indicus</name>
    <dbReference type="NCBI Taxonomy" id="1477437"/>
    <lineage>
        <taxon>Bacteria</taxon>
        <taxon>Pseudomonadati</taxon>
        <taxon>Bacteroidota</taxon>
        <taxon>Sphingobacteriia</taxon>
        <taxon>Sphingobacteriales</taxon>
        <taxon>Sphingobacteriaceae</taxon>
        <taxon>Parapedobacter</taxon>
    </lineage>
</organism>
<dbReference type="STRING" id="1477437.SAMN05444682_102593"/>
<dbReference type="RefSeq" id="WP_090625756.1">
    <property type="nucleotide sequence ID" value="NZ_FOQO01000002.1"/>
</dbReference>
<dbReference type="Pfam" id="PF07980">
    <property type="entry name" value="SusD_RagB"/>
    <property type="match status" value="1"/>
</dbReference>
<dbReference type="PROSITE" id="PS51257">
    <property type="entry name" value="PROKAR_LIPOPROTEIN"/>
    <property type="match status" value="1"/>
</dbReference>
<dbReference type="EMBL" id="FOQO01000002">
    <property type="protein sequence ID" value="SFI17271.1"/>
    <property type="molecule type" value="Genomic_DNA"/>
</dbReference>
<evidence type="ECO:0000256" key="3">
    <source>
        <dbReference type="ARBA" id="ARBA00022729"/>
    </source>
</evidence>
<keyword evidence="3" id="KW-0732">Signal</keyword>
<protein>
    <submittedName>
        <fullName evidence="8">Starch-binding associating with outer membrane</fullName>
    </submittedName>
</protein>
<dbReference type="AlphaFoldDB" id="A0A1I3G281"/>
<name>A0A1I3G281_9SPHI</name>
<evidence type="ECO:0000259" key="6">
    <source>
        <dbReference type="Pfam" id="PF07980"/>
    </source>
</evidence>
<keyword evidence="4" id="KW-0472">Membrane</keyword>
<dbReference type="CDD" id="cd08977">
    <property type="entry name" value="SusD"/>
    <property type="match status" value="1"/>
</dbReference>
<accession>A0A1I3G281</accession>
<dbReference type="SUPFAM" id="SSF48452">
    <property type="entry name" value="TPR-like"/>
    <property type="match status" value="1"/>
</dbReference>
<dbReference type="OrthoDB" id="5694214at2"/>
<keyword evidence="5" id="KW-0998">Cell outer membrane</keyword>
<dbReference type="Proteomes" id="UP000198670">
    <property type="component" value="Unassembled WGS sequence"/>
</dbReference>
<evidence type="ECO:0000256" key="5">
    <source>
        <dbReference type="ARBA" id="ARBA00023237"/>
    </source>
</evidence>
<dbReference type="InterPro" id="IPR033985">
    <property type="entry name" value="SusD-like_N"/>
</dbReference>
<evidence type="ECO:0000256" key="4">
    <source>
        <dbReference type="ARBA" id="ARBA00023136"/>
    </source>
</evidence>
<dbReference type="Pfam" id="PF14322">
    <property type="entry name" value="SusD-like_3"/>
    <property type="match status" value="1"/>
</dbReference>
<dbReference type="InterPro" id="IPR011990">
    <property type="entry name" value="TPR-like_helical_dom_sf"/>
</dbReference>
<evidence type="ECO:0000313" key="9">
    <source>
        <dbReference type="Proteomes" id="UP000198670"/>
    </source>
</evidence>
<evidence type="ECO:0000256" key="2">
    <source>
        <dbReference type="ARBA" id="ARBA00006275"/>
    </source>
</evidence>
<comment type="subcellular location">
    <subcellularLocation>
        <location evidence="1">Cell outer membrane</location>
    </subcellularLocation>
</comment>
<dbReference type="Gene3D" id="1.25.40.390">
    <property type="match status" value="1"/>
</dbReference>
<evidence type="ECO:0000259" key="7">
    <source>
        <dbReference type="Pfam" id="PF14322"/>
    </source>
</evidence>
<dbReference type="GO" id="GO:0009279">
    <property type="term" value="C:cell outer membrane"/>
    <property type="evidence" value="ECO:0007669"/>
    <property type="project" value="UniProtKB-SubCell"/>
</dbReference>
<dbReference type="InterPro" id="IPR012944">
    <property type="entry name" value="SusD_RagB_dom"/>
</dbReference>